<dbReference type="STRING" id="1849968.A8C32_15095"/>
<evidence type="ECO:0000256" key="1">
    <source>
        <dbReference type="ARBA" id="ARBA00012502"/>
    </source>
</evidence>
<dbReference type="InterPro" id="IPR036509">
    <property type="entry name" value="Met_Sox_Rdtase_MsrA_sf"/>
</dbReference>
<dbReference type="Gene3D" id="3.30.1060.10">
    <property type="entry name" value="Peptide methionine sulphoxide reductase MsrA"/>
    <property type="match status" value="1"/>
</dbReference>
<protein>
    <recommendedName>
        <fullName evidence="1">peptide-methionine (S)-S-oxide reductase</fullName>
        <ecNumber evidence="1">1.8.4.11</ecNumber>
    </recommendedName>
</protein>
<dbReference type="Pfam" id="PF01625">
    <property type="entry name" value="PMSR"/>
    <property type="match status" value="1"/>
</dbReference>
<evidence type="ECO:0000313" key="7">
    <source>
        <dbReference type="Proteomes" id="UP000095713"/>
    </source>
</evidence>
<evidence type="ECO:0000313" key="6">
    <source>
        <dbReference type="EMBL" id="OEK07811.1"/>
    </source>
</evidence>
<dbReference type="AlphaFoldDB" id="A0A1E5T8W4"/>
<keyword evidence="7" id="KW-1185">Reference proteome</keyword>
<comment type="catalytic activity">
    <reaction evidence="4">
        <text>[thioredoxin]-disulfide + L-methionine + H2O = L-methionine (S)-S-oxide + [thioredoxin]-dithiol</text>
        <dbReference type="Rhea" id="RHEA:19993"/>
        <dbReference type="Rhea" id="RHEA-COMP:10698"/>
        <dbReference type="Rhea" id="RHEA-COMP:10700"/>
        <dbReference type="ChEBI" id="CHEBI:15377"/>
        <dbReference type="ChEBI" id="CHEBI:29950"/>
        <dbReference type="ChEBI" id="CHEBI:50058"/>
        <dbReference type="ChEBI" id="CHEBI:57844"/>
        <dbReference type="ChEBI" id="CHEBI:58772"/>
        <dbReference type="EC" id="1.8.4.11"/>
    </reaction>
</comment>
<comment type="catalytic activity">
    <reaction evidence="3">
        <text>L-methionyl-[protein] + [thioredoxin]-disulfide + H2O = L-methionyl-(S)-S-oxide-[protein] + [thioredoxin]-dithiol</text>
        <dbReference type="Rhea" id="RHEA:14217"/>
        <dbReference type="Rhea" id="RHEA-COMP:10698"/>
        <dbReference type="Rhea" id="RHEA-COMP:10700"/>
        <dbReference type="Rhea" id="RHEA-COMP:12313"/>
        <dbReference type="Rhea" id="RHEA-COMP:12315"/>
        <dbReference type="ChEBI" id="CHEBI:15377"/>
        <dbReference type="ChEBI" id="CHEBI:16044"/>
        <dbReference type="ChEBI" id="CHEBI:29950"/>
        <dbReference type="ChEBI" id="CHEBI:44120"/>
        <dbReference type="ChEBI" id="CHEBI:50058"/>
        <dbReference type="EC" id="1.8.4.11"/>
    </reaction>
</comment>
<accession>A0A1E5T8W4</accession>
<dbReference type="Proteomes" id="UP000095713">
    <property type="component" value="Unassembled WGS sequence"/>
</dbReference>
<gene>
    <name evidence="6" type="ORF">A8C32_15095</name>
</gene>
<dbReference type="InterPro" id="IPR002569">
    <property type="entry name" value="Met_Sox_Rdtase_MsrA_dom"/>
</dbReference>
<proteinExistence type="predicted"/>
<dbReference type="PANTHER" id="PTHR43774:SF1">
    <property type="entry name" value="PEPTIDE METHIONINE SULFOXIDE REDUCTASE MSRA 2"/>
    <property type="match status" value="1"/>
</dbReference>
<feature type="domain" description="Peptide methionine sulphoxide reductase MsrA" evidence="5">
    <location>
        <begin position="4"/>
        <end position="140"/>
    </location>
</feature>
<dbReference type="EC" id="1.8.4.11" evidence="1"/>
<dbReference type="PANTHER" id="PTHR43774">
    <property type="entry name" value="PEPTIDE METHIONINE SULFOXIDE REDUCTASE"/>
    <property type="match status" value="1"/>
</dbReference>
<sequence length="169" mass="19481">MSQKIALGGGCHWCTEAVYQSLKGVTKVEQGYVASVNDNNTFSEAVIVHFNVKEISLKTLIKVHLYTHKSTSSHSMRDKYRSAIYTFSEKQKEDVSIILEGFQNLFENKLIIKVLLFNTFKASREQIANYYYKNPNKPFCKTFINPKLKLVLNRFSKHADKAKLNHLIE</sequence>
<dbReference type="SUPFAM" id="SSF55068">
    <property type="entry name" value="Peptide methionine sulfoxide reductase"/>
    <property type="match status" value="1"/>
</dbReference>
<dbReference type="GO" id="GO:0008113">
    <property type="term" value="F:peptide-methionine (S)-S-oxide reductase activity"/>
    <property type="evidence" value="ECO:0007669"/>
    <property type="project" value="UniProtKB-EC"/>
</dbReference>
<evidence type="ECO:0000256" key="2">
    <source>
        <dbReference type="ARBA" id="ARBA00023002"/>
    </source>
</evidence>
<dbReference type="RefSeq" id="WP_069830269.1">
    <property type="nucleotide sequence ID" value="NZ_MDJD01000043.1"/>
</dbReference>
<dbReference type="OrthoDB" id="4174719at2"/>
<keyword evidence="2" id="KW-0560">Oxidoreductase</keyword>
<name>A0A1E5T8W4_9FLAO</name>
<evidence type="ECO:0000256" key="3">
    <source>
        <dbReference type="ARBA" id="ARBA00047806"/>
    </source>
</evidence>
<reference evidence="6 7" key="1">
    <citation type="submission" date="2016-05" db="EMBL/GenBank/DDBJ databases">
        <title>Draft Genome Sequence of Algibacter sp. Strain SK-16 Isolated from the Surface Water of Aburatsubo Inlet.</title>
        <authorList>
            <person name="Wong S.-K."/>
            <person name="Yoshizawa S."/>
            <person name="Nakajima Y."/>
            <person name="Ogura Y."/>
            <person name="Tetsuya H."/>
            <person name="Hamasaki K."/>
        </authorList>
    </citation>
    <scope>NUCLEOTIDE SEQUENCE [LARGE SCALE GENOMIC DNA]</scope>
    <source>
        <strain evidence="6 7">SK-16</strain>
    </source>
</reference>
<evidence type="ECO:0000256" key="4">
    <source>
        <dbReference type="ARBA" id="ARBA00048782"/>
    </source>
</evidence>
<evidence type="ECO:0000259" key="5">
    <source>
        <dbReference type="Pfam" id="PF01625"/>
    </source>
</evidence>
<dbReference type="EMBL" id="MDJD01000043">
    <property type="protein sequence ID" value="OEK07811.1"/>
    <property type="molecule type" value="Genomic_DNA"/>
</dbReference>
<comment type="caution">
    <text evidence="6">The sequence shown here is derived from an EMBL/GenBank/DDBJ whole genome shotgun (WGS) entry which is preliminary data.</text>
</comment>
<organism evidence="6 7">
    <name type="scientific">Flavivirga aquatica</name>
    <dbReference type="NCBI Taxonomy" id="1849968"/>
    <lineage>
        <taxon>Bacteria</taxon>
        <taxon>Pseudomonadati</taxon>
        <taxon>Bacteroidota</taxon>
        <taxon>Flavobacteriia</taxon>
        <taxon>Flavobacteriales</taxon>
        <taxon>Flavobacteriaceae</taxon>
        <taxon>Flavivirga</taxon>
    </lineage>
</organism>